<evidence type="ECO:0000313" key="3">
    <source>
        <dbReference type="EMBL" id="CAH4017610.1"/>
    </source>
</evidence>
<dbReference type="GO" id="GO:0005634">
    <property type="term" value="C:nucleus"/>
    <property type="evidence" value="ECO:0007669"/>
    <property type="project" value="TreeGrafter"/>
</dbReference>
<reference evidence="3" key="1">
    <citation type="submission" date="2022-05" db="EMBL/GenBank/DDBJ databases">
        <authorList>
            <person name="Okamura Y."/>
        </authorList>
    </citation>
    <scope>NUCLEOTIDE SEQUENCE</scope>
</reference>
<protein>
    <recommendedName>
        <fullName evidence="2">MRN complex-interacting protein N-terminal domain-containing protein</fullName>
    </recommendedName>
</protein>
<name>A0A9P0T6J1_PIEBR</name>
<accession>A0A9P0T6J1</accession>
<keyword evidence="4" id="KW-1185">Reference proteome</keyword>
<proteinExistence type="predicted"/>
<dbReference type="Proteomes" id="UP001152562">
    <property type="component" value="Unassembled WGS sequence"/>
</dbReference>
<sequence length="282" mass="32056">MCGEKQSIKRHYGIGSGKECRLHVQKLNKLQSEKHADSDISDSETSDSDLTDASQDIEPIPSKKVSKWSHYTDENDVEDPFSINCRGKKEIPKTSENKFFYDKEQFNGDGNIIKECSGTYKNDQNKRKYENSKFVKPSSNKQEHFLNESNKNKSSECTTFVENNYQEVATFIHGDNICVEKKFLNKETVNSSSKWVDFLDNNIDEDCIEQHTNSINKIICIDSNIAVKANNSPTKEKISLGTNTFLLNLNQSDKPGVSKTIVCKESIFSMSDDQDLDSILDF</sequence>
<organism evidence="3 4">
    <name type="scientific">Pieris brassicae</name>
    <name type="common">White butterfly</name>
    <name type="synonym">Large white butterfly</name>
    <dbReference type="NCBI Taxonomy" id="7116"/>
    <lineage>
        <taxon>Eukaryota</taxon>
        <taxon>Metazoa</taxon>
        <taxon>Ecdysozoa</taxon>
        <taxon>Arthropoda</taxon>
        <taxon>Hexapoda</taxon>
        <taxon>Insecta</taxon>
        <taxon>Pterygota</taxon>
        <taxon>Neoptera</taxon>
        <taxon>Endopterygota</taxon>
        <taxon>Lepidoptera</taxon>
        <taxon>Glossata</taxon>
        <taxon>Ditrysia</taxon>
        <taxon>Papilionoidea</taxon>
        <taxon>Pieridae</taxon>
        <taxon>Pierinae</taxon>
        <taxon>Pieris</taxon>
    </lineage>
</organism>
<gene>
    <name evidence="3" type="ORF">PIBRA_LOCUS3570</name>
</gene>
<dbReference type="InterPro" id="IPR032739">
    <property type="entry name" value="MRNIP"/>
</dbReference>
<dbReference type="InterPro" id="IPR049472">
    <property type="entry name" value="MRNIP_N"/>
</dbReference>
<evidence type="ECO:0000259" key="2">
    <source>
        <dbReference type="Pfam" id="PF15749"/>
    </source>
</evidence>
<feature type="region of interest" description="Disordered" evidence="1">
    <location>
        <begin position="31"/>
        <end position="71"/>
    </location>
</feature>
<dbReference type="PANTHER" id="PTHR15863">
    <property type="entry name" value="MRN COMPLEX-INTERACTING PROTEIN"/>
    <property type="match status" value="1"/>
</dbReference>
<dbReference type="GO" id="GO:0007095">
    <property type="term" value="P:mitotic G2 DNA damage checkpoint signaling"/>
    <property type="evidence" value="ECO:0007669"/>
    <property type="project" value="TreeGrafter"/>
</dbReference>
<dbReference type="EMBL" id="CALOZG010000004">
    <property type="protein sequence ID" value="CAH4017610.1"/>
    <property type="molecule type" value="Genomic_DNA"/>
</dbReference>
<dbReference type="Pfam" id="PF15749">
    <property type="entry name" value="MRNIP"/>
    <property type="match status" value="1"/>
</dbReference>
<dbReference type="AlphaFoldDB" id="A0A9P0T6J1"/>
<evidence type="ECO:0000313" key="4">
    <source>
        <dbReference type="Proteomes" id="UP001152562"/>
    </source>
</evidence>
<dbReference type="PANTHER" id="PTHR15863:SF2">
    <property type="entry name" value="MRN COMPLEX-INTERACTING PROTEIN"/>
    <property type="match status" value="1"/>
</dbReference>
<feature type="domain" description="MRN complex-interacting protein N-terminal" evidence="2">
    <location>
        <begin position="1"/>
        <end position="55"/>
    </location>
</feature>
<comment type="caution">
    <text evidence="3">The sequence shown here is derived from an EMBL/GenBank/DDBJ whole genome shotgun (WGS) entry which is preliminary data.</text>
</comment>
<dbReference type="GO" id="GO:0003682">
    <property type="term" value="F:chromatin binding"/>
    <property type="evidence" value="ECO:0007669"/>
    <property type="project" value="TreeGrafter"/>
</dbReference>
<feature type="compositionally biased region" description="Acidic residues" evidence="1">
    <location>
        <begin position="39"/>
        <end position="50"/>
    </location>
</feature>
<evidence type="ECO:0000256" key="1">
    <source>
        <dbReference type="SAM" id="MobiDB-lite"/>
    </source>
</evidence>